<dbReference type="RefSeq" id="WP_038260614.1">
    <property type="nucleotide sequence ID" value="NZ_CAWLVK010000036.1"/>
</dbReference>
<evidence type="ECO:0000313" key="3">
    <source>
        <dbReference type="Proteomes" id="UP000019197"/>
    </source>
</evidence>
<feature type="chain" id="PRO_5030179199" description="Lipoprotein" evidence="1">
    <location>
        <begin position="20"/>
        <end position="119"/>
    </location>
</feature>
<dbReference type="EMBL" id="CBXE010000036">
    <property type="protein sequence ID" value="CDL79985.1"/>
    <property type="molecule type" value="Genomic_DNA"/>
</dbReference>
<gene>
    <name evidence="2" type="ORF">XCR1_1300031</name>
</gene>
<evidence type="ECO:0008006" key="4">
    <source>
        <dbReference type="Google" id="ProtNLM"/>
    </source>
</evidence>
<proteinExistence type="predicted"/>
<dbReference type="OrthoDB" id="6445715at2"/>
<protein>
    <recommendedName>
        <fullName evidence="4">Lipoprotein</fullName>
    </recommendedName>
</protein>
<dbReference type="PROSITE" id="PS51257">
    <property type="entry name" value="PROKAR_LIPOPROTEIN"/>
    <property type="match status" value="1"/>
</dbReference>
<organism evidence="2 3">
    <name type="scientific">Xenorhabdus cabanillasii JM26</name>
    <dbReference type="NCBI Taxonomy" id="1427517"/>
    <lineage>
        <taxon>Bacteria</taxon>
        <taxon>Pseudomonadati</taxon>
        <taxon>Pseudomonadota</taxon>
        <taxon>Gammaproteobacteria</taxon>
        <taxon>Enterobacterales</taxon>
        <taxon>Morganellaceae</taxon>
        <taxon>Xenorhabdus</taxon>
    </lineage>
</organism>
<evidence type="ECO:0000313" key="2">
    <source>
        <dbReference type="EMBL" id="CDL79985.1"/>
    </source>
</evidence>
<sequence length="119" mass="13528">MKLLFSVLFILAISTSISGCVSAPKPFAMDYKTDNERFHLTKYCIENISPNEKNNALFIKLKDSDSCSKQFNTFWKNSVGKKVSVLFNNNIVSKDVYTVNPINTENGFYQSFDSISTFK</sequence>
<dbReference type="AlphaFoldDB" id="W1IRZ8"/>
<accession>W1IRZ8</accession>
<keyword evidence="1" id="KW-0732">Signal</keyword>
<feature type="signal peptide" evidence="1">
    <location>
        <begin position="1"/>
        <end position="19"/>
    </location>
</feature>
<evidence type="ECO:0000256" key="1">
    <source>
        <dbReference type="SAM" id="SignalP"/>
    </source>
</evidence>
<comment type="caution">
    <text evidence="2">The sequence shown here is derived from an EMBL/GenBank/DDBJ whole genome shotgun (WGS) entry which is preliminary data.</text>
</comment>
<dbReference type="Proteomes" id="UP000019197">
    <property type="component" value="Unassembled WGS sequence"/>
</dbReference>
<reference evidence="2 3" key="1">
    <citation type="submission" date="2013-11" db="EMBL/GenBank/DDBJ databases">
        <title>Draft genome sequence and annotation of the entomopathogenic bacterium, Xenorhabdus cabanillasi strain JM26.</title>
        <authorList>
            <person name="Gualtieri M."/>
            <person name="Ogier J.C."/>
            <person name="Pages S."/>
            <person name="Givaudan A."/>
            <person name="Gaudriault S."/>
        </authorList>
    </citation>
    <scope>NUCLEOTIDE SEQUENCE [LARGE SCALE GENOMIC DNA]</scope>
    <source>
        <strain evidence="2 3">JM26</strain>
    </source>
</reference>
<name>W1IRZ8_9GAMM</name>